<dbReference type="PANTHER" id="PTHR24321:SF8">
    <property type="entry name" value="ESTRADIOL 17-BETA-DEHYDROGENASE 8-RELATED"/>
    <property type="match status" value="1"/>
</dbReference>
<keyword evidence="4" id="KW-1185">Reference proteome</keyword>
<dbReference type="PANTHER" id="PTHR24321">
    <property type="entry name" value="DEHYDROGENASES, SHORT CHAIN"/>
    <property type="match status" value="1"/>
</dbReference>
<organism evidence="3 4">
    <name type="scientific">Granulicatella seriolae</name>
    <dbReference type="NCBI Taxonomy" id="2967226"/>
    <lineage>
        <taxon>Bacteria</taxon>
        <taxon>Bacillati</taxon>
        <taxon>Bacillota</taxon>
        <taxon>Bacilli</taxon>
        <taxon>Lactobacillales</taxon>
        <taxon>Carnobacteriaceae</taxon>
        <taxon>Granulicatella</taxon>
    </lineage>
</organism>
<comment type="similarity">
    <text evidence="1">Belongs to the short-chain dehydrogenases/reductases (SDR) family.</text>
</comment>
<dbReference type="RefSeq" id="WP_256945690.1">
    <property type="nucleotide sequence ID" value="NZ_JANHNZ010000009.1"/>
</dbReference>
<dbReference type="NCBIfam" id="NF005559">
    <property type="entry name" value="PRK07231.1"/>
    <property type="match status" value="1"/>
</dbReference>
<sequence>MSENQIIIVTGSAQGIGFAVAQKIVEAGSQVIIADFNEEAGQGAVKKLGTRAHFKRLNVSSKENWEQLFDDVIAEFGRVDGLVNSAGITGGSDDVEHEALDDWDLVFDVNVKGTFLGSQQAMKHMVHGGAIVNISSMAGLYAEPVAVAYSASKGAVRMLTKHSALYGATKEHPIRVNTVYPGSTKTPMVEEITRLQPEVMQAQLNKVPLKEFADPMDIANMVYYLISDQARYITGGDFVVDGGMSAGF</sequence>
<proteinExistence type="inferred from homology"/>
<dbReference type="Pfam" id="PF13561">
    <property type="entry name" value="adh_short_C2"/>
    <property type="match status" value="1"/>
</dbReference>
<dbReference type="InterPro" id="IPR036291">
    <property type="entry name" value="NAD(P)-bd_dom_sf"/>
</dbReference>
<dbReference type="Gene3D" id="3.40.50.720">
    <property type="entry name" value="NAD(P)-binding Rossmann-like Domain"/>
    <property type="match status" value="1"/>
</dbReference>
<protein>
    <submittedName>
        <fullName evidence="3">Glucose 1-dehydrogenase</fullName>
        <ecNumber evidence="3">1.1.1.47</ecNumber>
    </submittedName>
</protein>
<dbReference type="PRINTS" id="PR00080">
    <property type="entry name" value="SDRFAMILY"/>
</dbReference>
<comment type="caution">
    <text evidence="3">The sequence shown here is derived from an EMBL/GenBank/DDBJ whole genome shotgun (WGS) entry which is preliminary data.</text>
</comment>
<accession>A0ABT1WPW9</accession>
<evidence type="ECO:0000313" key="4">
    <source>
        <dbReference type="Proteomes" id="UP001059480"/>
    </source>
</evidence>
<dbReference type="SUPFAM" id="SSF51735">
    <property type="entry name" value="NAD(P)-binding Rossmann-fold domains"/>
    <property type="match status" value="1"/>
</dbReference>
<evidence type="ECO:0000256" key="2">
    <source>
        <dbReference type="ARBA" id="ARBA00023002"/>
    </source>
</evidence>
<name>A0ABT1WPW9_9LACT</name>
<reference evidence="3" key="2">
    <citation type="journal article" date="2023" name="Curr. Microbiol.">
        <title>Granulicatella seriolae sp. nov., a Novel Facultative Anaerobe Isolated from Yellowtail Marine Fish.</title>
        <authorList>
            <person name="Lee M."/>
            <person name="Choi Y.J."/>
            <person name="Farooq A."/>
            <person name="Jeong J.B."/>
            <person name="Jung M.Y."/>
        </authorList>
    </citation>
    <scope>NUCLEOTIDE SEQUENCE</scope>
    <source>
        <strain evidence="3">S8</strain>
    </source>
</reference>
<dbReference type="GO" id="GO:0047936">
    <property type="term" value="F:glucose 1-dehydrogenase [NAD(P)+] activity"/>
    <property type="evidence" value="ECO:0007669"/>
    <property type="project" value="UniProtKB-EC"/>
</dbReference>
<dbReference type="InterPro" id="IPR002347">
    <property type="entry name" value="SDR_fam"/>
</dbReference>
<reference evidence="3" key="1">
    <citation type="submission" date="2022-07" db="EMBL/GenBank/DDBJ databases">
        <authorList>
            <person name="Jung M.-Y."/>
            <person name="Lee M."/>
        </authorList>
    </citation>
    <scope>NUCLEOTIDE SEQUENCE</scope>
    <source>
        <strain evidence="3">S8</strain>
    </source>
</reference>
<evidence type="ECO:0000256" key="1">
    <source>
        <dbReference type="ARBA" id="ARBA00006484"/>
    </source>
</evidence>
<dbReference type="EC" id="1.1.1.47" evidence="3"/>
<dbReference type="Proteomes" id="UP001059480">
    <property type="component" value="Unassembled WGS sequence"/>
</dbReference>
<reference evidence="3" key="3">
    <citation type="journal article" date="2023" name="Microbiol. Resour. Announc.">
        <title>Draft Genome Sequence of Granulicatella sp. Strain S8, Isolated from a Marine Fish, Seriola quinqueradiata.</title>
        <authorList>
            <person name="Lee M."/>
            <person name="Farooq A."/>
            <person name="Jeong J.B."/>
            <person name="Jung M.Y."/>
        </authorList>
    </citation>
    <scope>NUCLEOTIDE SEQUENCE</scope>
    <source>
        <strain evidence="3">S8</strain>
    </source>
</reference>
<gene>
    <name evidence="3" type="ORF">NPA36_08450</name>
</gene>
<keyword evidence="2 3" id="KW-0560">Oxidoreductase</keyword>
<dbReference type="PRINTS" id="PR00081">
    <property type="entry name" value="GDHRDH"/>
</dbReference>
<dbReference type="EMBL" id="JANHNZ010000009">
    <property type="protein sequence ID" value="MCQ9210579.1"/>
    <property type="molecule type" value="Genomic_DNA"/>
</dbReference>
<evidence type="ECO:0000313" key="3">
    <source>
        <dbReference type="EMBL" id="MCQ9210579.1"/>
    </source>
</evidence>